<gene>
    <name evidence="7" type="ORF">CHU92_15155</name>
</gene>
<evidence type="ECO:0000256" key="2">
    <source>
        <dbReference type="ARBA" id="ARBA00022729"/>
    </source>
</evidence>
<dbReference type="PANTHER" id="PTHR36507">
    <property type="entry name" value="BLL1555 PROTEIN"/>
    <property type="match status" value="1"/>
</dbReference>
<dbReference type="SUPFAM" id="SSF49503">
    <property type="entry name" value="Cupredoxins"/>
    <property type="match status" value="1"/>
</dbReference>
<feature type="chain" id="PRO_5012287620" description="Secretion system C-terminal sorting domain-containing protein" evidence="4">
    <location>
        <begin position="19"/>
        <end position="191"/>
    </location>
</feature>
<evidence type="ECO:0000256" key="4">
    <source>
        <dbReference type="SAM" id="SignalP"/>
    </source>
</evidence>
<dbReference type="InterPro" id="IPR052721">
    <property type="entry name" value="ET_Amicyanin"/>
</dbReference>
<protein>
    <recommendedName>
        <fullName evidence="9">Secretion system C-terminal sorting domain-containing protein</fullName>
    </recommendedName>
</protein>
<organism evidence="7 8">
    <name type="scientific">Flavobacterium cyanobacteriorum</name>
    <dbReference type="NCBI Taxonomy" id="2022802"/>
    <lineage>
        <taxon>Bacteria</taxon>
        <taxon>Pseudomonadati</taxon>
        <taxon>Bacteroidota</taxon>
        <taxon>Flavobacteriia</taxon>
        <taxon>Flavobacteriales</taxon>
        <taxon>Flavobacteriaceae</taxon>
        <taxon>Flavobacterium</taxon>
    </lineage>
</organism>
<evidence type="ECO:0000259" key="6">
    <source>
        <dbReference type="Pfam" id="PF18962"/>
    </source>
</evidence>
<dbReference type="Gene3D" id="2.60.40.420">
    <property type="entry name" value="Cupredoxins - blue copper proteins"/>
    <property type="match status" value="1"/>
</dbReference>
<feature type="domain" description="Secretion system C-terminal sorting" evidence="6">
    <location>
        <begin position="122"/>
        <end position="184"/>
    </location>
</feature>
<dbReference type="InterPro" id="IPR026444">
    <property type="entry name" value="Secre_tail"/>
</dbReference>
<sequence length="191" mass="21014">MKKQLLFSLLLAATCMQAQTTHHVNWGLGENAAQFSRTIEVGDTVMWMWTSPHPHNVTSNTGSTETFASSNFTGIGNSYSKQFTLEGTNPYRCTFHSSMQGVITVTAVAGTNDHRATDFEFYPNPVNDMLTINAAQVIDRVEVYDMNGRLIMDSPSGNPTSIIYMQNYNAGTYLVKVTAGGKVKTLSVIKQ</sequence>
<dbReference type="EMBL" id="NOXV01000305">
    <property type="protein sequence ID" value="OYQ31976.1"/>
    <property type="molecule type" value="Genomic_DNA"/>
</dbReference>
<dbReference type="Pfam" id="PF00127">
    <property type="entry name" value="Copper-bind"/>
    <property type="match status" value="1"/>
</dbReference>
<dbReference type="OrthoDB" id="849076at2"/>
<keyword evidence="8" id="KW-1185">Reference proteome</keyword>
<proteinExistence type="predicted"/>
<evidence type="ECO:0000313" key="7">
    <source>
        <dbReference type="EMBL" id="OYQ31976.1"/>
    </source>
</evidence>
<dbReference type="InterPro" id="IPR008972">
    <property type="entry name" value="Cupredoxin"/>
</dbReference>
<dbReference type="GO" id="GO:0005507">
    <property type="term" value="F:copper ion binding"/>
    <property type="evidence" value="ECO:0007669"/>
    <property type="project" value="InterPro"/>
</dbReference>
<keyword evidence="1" id="KW-0479">Metal-binding</keyword>
<dbReference type="InterPro" id="IPR000923">
    <property type="entry name" value="BlueCu_1"/>
</dbReference>
<dbReference type="GO" id="GO:0009055">
    <property type="term" value="F:electron transfer activity"/>
    <property type="evidence" value="ECO:0007669"/>
    <property type="project" value="InterPro"/>
</dbReference>
<feature type="signal peptide" evidence="4">
    <location>
        <begin position="1"/>
        <end position="18"/>
    </location>
</feature>
<dbReference type="AlphaFoldDB" id="A0A255YRZ2"/>
<accession>A0A255YRZ2</accession>
<evidence type="ECO:0000256" key="1">
    <source>
        <dbReference type="ARBA" id="ARBA00022723"/>
    </source>
</evidence>
<evidence type="ECO:0000256" key="3">
    <source>
        <dbReference type="ARBA" id="ARBA00023008"/>
    </source>
</evidence>
<dbReference type="Pfam" id="PF18962">
    <property type="entry name" value="Por_Secre_tail"/>
    <property type="match status" value="1"/>
</dbReference>
<feature type="domain" description="Blue (type 1) copper" evidence="5">
    <location>
        <begin position="38"/>
        <end position="105"/>
    </location>
</feature>
<dbReference type="Proteomes" id="UP000216605">
    <property type="component" value="Unassembled WGS sequence"/>
</dbReference>
<evidence type="ECO:0000259" key="5">
    <source>
        <dbReference type="Pfam" id="PF00127"/>
    </source>
</evidence>
<reference evidence="7 8" key="1">
    <citation type="submission" date="2017-07" db="EMBL/GenBank/DDBJ databases">
        <title>Flavobacterium cyanobacteriorum sp. nov., isolated from cyanobacterial aggregates in a eutrophic lake.</title>
        <authorList>
            <person name="Cai H."/>
        </authorList>
    </citation>
    <scope>NUCLEOTIDE SEQUENCE [LARGE SCALE GENOMIC DNA]</scope>
    <source>
        <strain evidence="7 8">TH021</strain>
    </source>
</reference>
<dbReference type="NCBIfam" id="TIGR04183">
    <property type="entry name" value="Por_Secre_tail"/>
    <property type="match status" value="1"/>
</dbReference>
<evidence type="ECO:0000313" key="8">
    <source>
        <dbReference type="Proteomes" id="UP000216605"/>
    </source>
</evidence>
<evidence type="ECO:0008006" key="9">
    <source>
        <dbReference type="Google" id="ProtNLM"/>
    </source>
</evidence>
<keyword evidence="2 4" id="KW-0732">Signal</keyword>
<dbReference type="RefSeq" id="WP_094417059.1">
    <property type="nucleotide sequence ID" value="NZ_NOXV01000305.1"/>
</dbReference>
<dbReference type="PANTHER" id="PTHR36507:SF1">
    <property type="entry name" value="BLL1555 PROTEIN"/>
    <property type="match status" value="1"/>
</dbReference>
<keyword evidence="3" id="KW-0186">Copper</keyword>
<comment type="caution">
    <text evidence="7">The sequence shown here is derived from an EMBL/GenBank/DDBJ whole genome shotgun (WGS) entry which is preliminary data.</text>
</comment>
<name>A0A255YRZ2_9FLAO</name>